<keyword evidence="8" id="KW-0804">Transcription</keyword>
<name>A0A8C6B840_MONMO</name>
<dbReference type="SUPFAM" id="SSF47819">
    <property type="entry name" value="HRDC-like"/>
    <property type="match status" value="1"/>
</dbReference>
<proteinExistence type="inferred from homology"/>
<dbReference type="InterPro" id="IPR005574">
    <property type="entry name" value="Rpb4/RPC9"/>
</dbReference>
<dbReference type="AlphaFoldDB" id="A0A8C6B840"/>
<keyword evidence="17" id="KW-1185">Reference proteome</keyword>
<dbReference type="Gene3D" id="1.20.1250.40">
    <property type="match status" value="1"/>
</dbReference>
<keyword evidence="6" id="KW-0240">DNA-directed RNA polymerase</keyword>
<organism evidence="16 17">
    <name type="scientific">Monodon monoceros</name>
    <name type="common">Narwhal</name>
    <name type="synonym">Ceratodon monodon</name>
    <dbReference type="NCBI Taxonomy" id="40151"/>
    <lineage>
        <taxon>Eukaryota</taxon>
        <taxon>Metazoa</taxon>
        <taxon>Chordata</taxon>
        <taxon>Craniata</taxon>
        <taxon>Vertebrata</taxon>
        <taxon>Euteleostomi</taxon>
        <taxon>Mammalia</taxon>
        <taxon>Eutheria</taxon>
        <taxon>Laurasiatheria</taxon>
        <taxon>Artiodactyla</taxon>
        <taxon>Whippomorpha</taxon>
        <taxon>Cetacea</taxon>
        <taxon>Odontoceti</taxon>
        <taxon>Monodontidae</taxon>
        <taxon>Monodon</taxon>
    </lineage>
</organism>
<dbReference type="SMART" id="SM00657">
    <property type="entry name" value="RPOL4c"/>
    <property type="match status" value="1"/>
</dbReference>
<dbReference type="GO" id="GO:0005666">
    <property type="term" value="C:RNA polymerase III complex"/>
    <property type="evidence" value="ECO:0007669"/>
    <property type="project" value="Ensembl"/>
</dbReference>
<evidence type="ECO:0000256" key="8">
    <source>
        <dbReference type="ARBA" id="ARBA00023163"/>
    </source>
</evidence>
<dbReference type="Proteomes" id="UP000694561">
    <property type="component" value="Unplaced"/>
</dbReference>
<evidence type="ECO:0000256" key="2">
    <source>
        <dbReference type="ARBA" id="ARBA00004413"/>
    </source>
</evidence>
<evidence type="ECO:0000256" key="14">
    <source>
        <dbReference type="SAM" id="MobiDB-lite"/>
    </source>
</evidence>
<dbReference type="PANTHER" id="PTHR15561:SF0">
    <property type="entry name" value="DNA-DIRECTED RNA POLYMERASE III SUBUNIT RPC9"/>
    <property type="match status" value="1"/>
</dbReference>
<evidence type="ECO:0000256" key="4">
    <source>
        <dbReference type="ARBA" id="ARBA00016672"/>
    </source>
</evidence>
<dbReference type="GO" id="GO:0009360">
    <property type="term" value="C:DNA polymerase III complex"/>
    <property type="evidence" value="ECO:0007669"/>
    <property type="project" value="Ensembl"/>
</dbReference>
<dbReference type="GeneTree" id="ENSGT00390000014189"/>
<evidence type="ECO:0000256" key="5">
    <source>
        <dbReference type="ARBA" id="ARBA00022475"/>
    </source>
</evidence>
<evidence type="ECO:0000256" key="12">
    <source>
        <dbReference type="ARBA" id="ARBA00045808"/>
    </source>
</evidence>
<comment type="similarity">
    <text evidence="3">Belongs to the eukaryotic RPC9 RNA polymerase subunit family.</text>
</comment>
<dbReference type="GO" id="GO:0007218">
    <property type="term" value="P:neuropeptide signaling pathway"/>
    <property type="evidence" value="ECO:0007669"/>
    <property type="project" value="Ensembl"/>
</dbReference>
<dbReference type="PANTHER" id="PTHR15561">
    <property type="entry name" value="CALCITONIN GENE-RELATED PEPTIDE-RECEPTOR COMPONENT PROTEIN"/>
    <property type="match status" value="1"/>
</dbReference>
<evidence type="ECO:0000259" key="15">
    <source>
        <dbReference type="SMART" id="SM00657"/>
    </source>
</evidence>
<keyword evidence="9" id="KW-0539">Nucleus</keyword>
<dbReference type="GO" id="GO:0006384">
    <property type="term" value="P:transcription initiation at RNA polymerase III promoter"/>
    <property type="evidence" value="ECO:0007669"/>
    <property type="project" value="InterPro"/>
</dbReference>
<comment type="function">
    <text evidence="12">DNA-dependent RNA polymerase catalyzes the transcription of DNA into RNA using the four ribonucleoside triphosphates as substrates. Specific peripheric component of RNA polymerase III (Pol III) which synthesizes small non-coding RNAs including 5S rRNA, snRNAs, tRNAs and miRNAs from at least 500 distinct genomic loci. With POLR3H/RPC8 forms a mobile stalk that protrudes from Pol III core and functions primarily in transcription initiation. Pol III plays a key role in sensing and limiting infection by intracellular bacteria and DNA viruses. Acts as nuclear and cytosolic DNA sensor involved in innate immune response. Can sense non-self dsDNA that serves as template for transcription into dsRNA. The non-self RNA polymerase III transcripts, such as Epstein-Barr virus-encoded RNAs (EBERs) induce type I interferon and NF-kappa-B through the RIG-I pathway.</text>
</comment>
<dbReference type="InterPro" id="IPR038324">
    <property type="entry name" value="Rpb4/RPC9_sf"/>
</dbReference>
<dbReference type="GO" id="GO:0003899">
    <property type="term" value="F:DNA-directed RNA polymerase activity"/>
    <property type="evidence" value="ECO:0007669"/>
    <property type="project" value="Ensembl"/>
</dbReference>
<evidence type="ECO:0000313" key="16">
    <source>
        <dbReference type="Ensembl" id="ENSMMNP00015012522.1"/>
    </source>
</evidence>
<evidence type="ECO:0000256" key="13">
    <source>
        <dbReference type="ARBA" id="ARBA00073026"/>
    </source>
</evidence>
<feature type="region of interest" description="Disordered" evidence="14">
    <location>
        <begin position="184"/>
        <end position="208"/>
    </location>
</feature>
<evidence type="ECO:0000256" key="3">
    <source>
        <dbReference type="ARBA" id="ARBA00006898"/>
    </source>
</evidence>
<evidence type="ECO:0000256" key="9">
    <source>
        <dbReference type="ARBA" id="ARBA00023242"/>
    </source>
</evidence>
<dbReference type="GO" id="GO:0001669">
    <property type="term" value="C:acrosomal vesicle"/>
    <property type="evidence" value="ECO:0007669"/>
    <property type="project" value="Ensembl"/>
</dbReference>
<comment type="function">
    <text evidence="10">Accessory protein for the calcitonin gene-related peptide (CGRP) receptor. It modulates CGRP responsiveness in a variety of tissues.</text>
</comment>
<feature type="compositionally biased region" description="Pro residues" evidence="14">
    <location>
        <begin position="1"/>
        <end position="12"/>
    </location>
</feature>
<protein>
    <recommendedName>
        <fullName evidence="4">DNA-directed RNA polymerase III subunit RPC9</fullName>
    </recommendedName>
    <alternativeName>
        <fullName evidence="13">DNA-directed RNA polymerase III subunit rpc9</fullName>
    </alternativeName>
</protein>
<evidence type="ECO:0000256" key="11">
    <source>
        <dbReference type="ARBA" id="ARBA00044007"/>
    </source>
</evidence>
<dbReference type="GO" id="GO:0005886">
    <property type="term" value="C:plasma membrane"/>
    <property type="evidence" value="ECO:0007669"/>
    <property type="project" value="UniProtKB-SubCell"/>
</dbReference>
<dbReference type="InterPro" id="IPR038846">
    <property type="entry name" value="RPC9"/>
</dbReference>
<dbReference type="GO" id="GO:0001635">
    <property type="term" value="F:calcitonin gene-related peptide receptor activity"/>
    <property type="evidence" value="ECO:0007669"/>
    <property type="project" value="Ensembl"/>
</dbReference>
<evidence type="ECO:0000313" key="17">
    <source>
        <dbReference type="Proteomes" id="UP000694561"/>
    </source>
</evidence>
<evidence type="ECO:0000256" key="1">
    <source>
        <dbReference type="ARBA" id="ARBA00004123"/>
    </source>
</evidence>
<accession>A0A8C6B840</accession>
<gene>
    <name evidence="16" type="primary">CRCP</name>
</gene>
<feature type="region of interest" description="Disordered" evidence="14">
    <location>
        <begin position="1"/>
        <end position="31"/>
    </location>
</feature>
<reference evidence="16" key="1">
    <citation type="submission" date="2025-08" db="UniProtKB">
        <authorList>
            <consortium name="Ensembl"/>
        </authorList>
    </citation>
    <scope>IDENTIFICATION</scope>
</reference>
<evidence type="ECO:0000256" key="10">
    <source>
        <dbReference type="ARBA" id="ARBA00043924"/>
    </source>
</evidence>
<keyword evidence="5" id="KW-1003">Cell membrane</keyword>
<reference evidence="16" key="2">
    <citation type="submission" date="2025-09" db="UniProtKB">
        <authorList>
            <consortium name="Ensembl"/>
        </authorList>
    </citation>
    <scope>IDENTIFICATION</scope>
</reference>
<dbReference type="InterPro" id="IPR006590">
    <property type="entry name" value="RNA_pol_Rpb4/RPC9_core"/>
</dbReference>
<comment type="subcellular location">
    <subcellularLocation>
        <location evidence="2">Cell membrane</location>
        <topology evidence="2">Peripheral membrane protein</topology>
        <orientation evidence="2">Cytoplasmic side</orientation>
    </subcellularLocation>
    <subcellularLocation>
        <location evidence="1">Nucleus</location>
    </subcellularLocation>
</comment>
<dbReference type="FunFam" id="1.20.1250.40:FF:000002">
    <property type="entry name" value="DNA-directed RNA polymerase III subunit RPC9"/>
    <property type="match status" value="1"/>
</dbReference>
<feature type="domain" description="RNA polymerase Rpb4/RPC9 core" evidence="15">
    <location>
        <begin position="59"/>
        <end position="187"/>
    </location>
</feature>
<sequence length="208" mass="22870">MAPPSAPRPLDPPTLASSQDHPPGIPALSLGASGRRGVSCLQCRDDASGHLDDGAHGVGHFKHGFLVLLGGTWQEVFQLLTDMKEQRKESGKNKHSSGQQNLNTITYETLKYISKTPCRHQSPEIVREFLTAVKSHKLTKAEKLQLLNHRPVTAVEIQLMVEESEERLTEEQIEALLHTVTSILPAGPEAEQKQNTSDDVTMDEEDPA</sequence>
<evidence type="ECO:0000256" key="6">
    <source>
        <dbReference type="ARBA" id="ARBA00022478"/>
    </source>
</evidence>
<keyword evidence="7" id="KW-0472">Membrane</keyword>
<dbReference type="GO" id="GO:0000166">
    <property type="term" value="F:nucleotide binding"/>
    <property type="evidence" value="ECO:0007669"/>
    <property type="project" value="InterPro"/>
</dbReference>
<dbReference type="Pfam" id="PF03874">
    <property type="entry name" value="RNA_pol_Rpb4"/>
    <property type="match status" value="1"/>
</dbReference>
<dbReference type="InterPro" id="IPR010997">
    <property type="entry name" value="HRDC-like_sf"/>
</dbReference>
<evidence type="ECO:0000256" key="7">
    <source>
        <dbReference type="ARBA" id="ARBA00023136"/>
    </source>
</evidence>
<dbReference type="Ensembl" id="ENSMMNT00015013720.1">
    <property type="protein sequence ID" value="ENSMMNP00015012522.1"/>
    <property type="gene ID" value="ENSMMNG00015009231.1"/>
</dbReference>
<comment type="subunit">
    <text evidence="11">Component of the RNA polymerase III complex consisting of 17 subunits: a ten-subunit horseshoe-shaped catalytic core composed of POLR3A/RPC1, POLR3B/RPC2, POLR1C/RPAC1, POLR1D/RPAC2, POLR3K/RPC10, POLR2E/RPABC1, POLR2F/RPABC2, POLR2H/RPABC3, POLR2K/RPABC4 and POLR2L/RPABC5; a mobile stalk composed of two subunits POLR3H/RPC8 and CRCP/RPC9, protruding from the core and functioning primarily in transcription initiation; and additional subunits homologous to general transcription factors of the RNA polymerase II machinery, POLR3C/RPC3-POLR3F/RPC6-POLR3G/RPC7 heterotrimer required for transcription initiation and POLR3D/RPC4-POLR3E/RPC5 heterodimer involved in both transcription initiation and termination.</text>
</comment>